<evidence type="ECO:0000256" key="14">
    <source>
        <dbReference type="SAM" id="Phobius"/>
    </source>
</evidence>
<evidence type="ECO:0000256" key="1">
    <source>
        <dbReference type="ARBA" id="ARBA00001970"/>
    </source>
</evidence>
<feature type="transmembrane region" description="Helical" evidence="14">
    <location>
        <begin position="38"/>
        <end position="58"/>
    </location>
</feature>
<dbReference type="Gene3D" id="1.20.950.20">
    <property type="entry name" value="Transmembrane di-heme cytochromes, Chain C"/>
    <property type="match status" value="1"/>
</dbReference>
<evidence type="ECO:0000256" key="6">
    <source>
        <dbReference type="ARBA" id="ARBA00022692"/>
    </source>
</evidence>
<evidence type="ECO:0000256" key="4">
    <source>
        <dbReference type="ARBA" id="ARBA00022475"/>
    </source>
</evidence>
<keyword evidence="7" id="KW-0479">Metal-binding</keyword>
<dbReference type="InterPro" id="IPR016174">
    <property type="entry name" value="Di-haem_cyt_TM"/>
</dbReference>
<evidence type="ECO:0000256" key="12">
    <source>
        <dbReference type="ARBA" id="ARBA00037975"/>
    </source>
</evidence>
<keyword evidence="5" id="KW-0349">Heme</keyword>
<evidence type="ECO:0000313" key="16">
    <source>
        <dbReference type="EMBL" id="MBE1161912.1"/>
    </source>
</evidence>
<evidence type="ECO:0000256" key="3">
    <source>
        <dbReference type="ARBA" id="ARBA00022448"/>
    </source>
</evidence>
<organism evidence="16 17">
    <name type="scientific">Dyella acidiphila</name>
    <dbReference type="NCBI Taxonomy" id="2775866"/>
    <lineage>
        <taxon>Bacteria</taxon>
        <taxon>Pseudomonadati</taxon>
        <taxon>Pseudomonadota</taxon>
        <taxon>Gammaproteobacteria</taxon>
        <taxon>Lysobacterales</taxon>
        <taxon>Rhodanobacteraceae</taxon>
        <taxon>Dyella</taxon>
    </lineage>
</organism>
<keyword evidence="10" id="KW-0408">Iron</keyword>
<protein>
    <submittedName>
        <fullName evidence="16">Cytochrome b</fullName>
    </submittedName>
</protein>
<evidence type="ECO:0000259" key="15">
    <source>
        <dbReference type="Pfam" id="PF01292"/>
    </source>
</evidence>
<keyword evidence="8" id="KW-0249">Electron transport</keyword>
<comment type="subcellular location">
    <subcellularLocation>
        <location evidence="2">Cell membrane</location>
        <topology evidence="2">Multi-pass membrane protein</topology>
    </subcellularLocation>
</comment>
<evidence type="ECO:0000256" key="9">
    <source>
        <dbReference type="ARBA" id="ARBA00022989"/>
    </source>
</evidence>
<feature type="domain" description="Cytochrome b561 bacterial/Ni-hydrogenase" evidence="15">
    <location>
        <begin position="35"/>
        <end position="202"/>
    </location>
</feature>
<dbReference type="PANTHER" id="PTHR30529">
    <property type="entry name" value="CYTOCHROME B561"/>
    <property type="match status" value="1"/>
</dbReference>
<evidence type="ECO:0000256" key="7">
    <source>
        <dbReference type="ARBA" id="ARBA00022723"/>
    </source>
</evidence>
<feature type="region of interest" description="Disordered" evidence="13">
    <location>
        <begin position="1"/>
        <end position="29"/>
    </location>
</feature>
<keyword evidence="17" id="KW-1185">Reference proteome</keyword>
<keyword evidence="9 14" id="KW-1133">Transmembrane helix</keyword>
<dbReference type="InterPro" id="IPR011577">
    <property type="entry name" value="Cyt_b561_bac/Ni-Hgenase"/>
</dbReference>
<proteinExistence type="inferred from homology"/>
<keyword evidence="4" id="KW-1003">Cell membrane</keyword>
<keyword evidence="3" id="KW-0813">Transport</keyword>
<evidence type="ECO:0000256" key="8">
    <source>
        <dbReference type="ARBA" id="ARBA00022982"/>
    </source>
</evidence>
<feature type="transmembrane region" description="Helical" evidence="14">
    <location>
        <begin position="78"/>
        <end position="96"/>
    </location>
</feature>
<dbReference type="InterPro" id="IPR052168">
    <property type="entry name" value="Cytochrome_b561_oxidase"/>
</dbReference>
<dbReference type="SUPFAM" id="SSF81342">
    <property type="entry name" value="Transmembrane di-heme cytochromes"/>
    <property type="match status" value="1"/>
</dbReference>
<dbReference type="EMBL" id="JACZZA010000010">
    <property type="protein sequence ID" value="MBE1161912.1"/>
    <property type="molecule type" value="Genomic_DNA"/>
</dbReference>
<keyword evidence="11 14" id="KW-0472">Membrane</keyword>
<keyword evidence="6 14" id="KW-0812">Transmembrane</keyword>
<dbReference type="PANTHER" id="PTHR30529:SF3">
    <property type="entry name" value="CYTOCHROME B561 HOMOLOG 1"/>
    <property type="match status" value="1"/>
</dbReference>
<evidence type="ECO:0000256" key="11">
    <source>
        <dbReference type="ARBA" id="ARBA00023136"/>
    </source>
</evidence>
<feature type="transmembrane region" description="Helical" evidence="14">
    <location>
        <begin position="170"/>
        <end position="191"/>
    </location>
</feature>
<dbReference type="Proteomes" id="UP000651010">
    <property type="component" value="Unassembled WGS sequence"/>
</dbReference>
<sequence length="207" mass="22803">MSEHTERPPQDSGAALPRAGGSPHPLDQGTVVRRPRSIIVLHWLTVLCLCCAAALILTRDEVSGRALRQWLLEGHRHFGLFVLMLFVIRVVTRIRAGKLPQPGPMSRLLHLTAVLTHIAMYALLLALPLLGWALSNAQDKPVHFFGLTLPALVGADEDLADSLQGWHVDAAWALLALVLLHVGAALWHHFVRRDGVLRSMLPARSRP</sequence>
<feature type="transmembrane region" description="Helical" evidence="14">
    <location>
        <begin position="108"/>
        <end position="134"/>
    </location>
</feature>
<name>A0ABR9GCZ5_9GAMM</name>
<accession>A0ABR9GCZ5</accession>
<comment type="cofactor">
    <cofactor evidence="1">
        <name>heme b</name>
        <dbReference type="ChEBI" id="CHEBI:60344"/>
    </cofactor>
</comment>
<comment type="caution">
    <text evidence="16">The sequence shown here is derived from an EMBL/GenBank/DDBJ whole genome shotgun (WGS) entry which is preliminary data.</text>
</comment>
<evidence type="ECO:0000256" key="5">
    <source>
        <dbReference type="ARBA" id="ARBA00022617"/>
    </source>
</evidence>
<reference evidence="16 17" key="1">
    <citation type="submission" date="2020-09" db="EMBL/GenBank/DDBJ databases">
        <title>Dyella sp. 7MK23 isolated from forest soil.</title>
        <authorList>
            <person name="Fu J."/>
        </authorList>
    </citation>
    <scope>NUCLEOTIDE SEQUENCE [LARGE SCALE GENOMIC DNA]</scope>
    <source>
        <strain evidence="16 17">7MK23</strain>
    </source>
</reference>
<evidence type="ECO:0000256" key="10">
    <source>
        <dbReference type="ARBA" id="ARBA00023004"/>
    </source>
</evidence>
<evidence type="ECO:0000256" key="13">
    <source>
        <dbReference type="SAM" id="MobiDB-lite"/>
    </source>
</evidence>
<comment type="similarity">
    <text evidence="12">Belongs to the cytochrome b561 family.</text>
</comment>
<dbReference type="Pfam" id="PF01292">
    <property type="entry name" value="Ni_hydr_CYTB"/>
    <property type="match status" value="1"/>
</dbReference>
<evidence type="ECO:0000256" key="2">
    <source>
        <dbReference type="ARBA" id="ARBA00004651"/>
    </source>
</evidence>
<evidence type="ECO:0000313" key="17">
    <source>
        <dbReference type="Proteomes" id="UP000651010"/>
    </source>
</evidence>
<gene>
    <name evidence="16" type="ORF">IGX34_16130</name>
</gene>